<keyword evidence="3" id="KW-1185">Reference proteome</keyword>
<accession>A0A2Z6S4J4</accession>
<reference evidence="2" key="2">
    <citation type="submission" date="2019-10" db="EMBL/GenBank/DDBJ databases">
        <title>Conservation and host-specific expression of non-tandemly repeated heterogenous ribosome RNA gene in arbuscular mycorrhizal fungi.</title>
        <authorList>
            <person name="Maeda T."/>
            <person name="Kobayashi Y."/>
            <person name="Nakagawa T."/>
            <person name="Ezawa T."/>
            <person name="Yamaguchi K."/>
            <person name="Bino T."/>
            <person name="Nishimoto Y."/>
            <person name="Shigenobu S."/>
            <person name="Kawaguchi M."/>
        </authorList>
    </citation>
    <scope>NUCLEOTIDE SEQUENCE</scope>
    <source>
        <strain evidence="2">HR1</strain>
    </source>
</reference>
<evidence type="ECO:0000313" key="1">
    <source>
        <dbReference type="EMBL" id="GBC10254.1"/>
    </source>
</evidence>
<dbReference type="AlphaFoldDB" id="A0A2Z6S4J4"/>
<dbReference type="Proteomes" id="UP000615446">
    <property type="component" value="Unassembled WGS sequence"/>
</dbReference>
<gene>
    <name evidence="2" type="ORF">RCL2_001382200</name>
    <name evidence="1" type="ORF">RclHR1_09480004</name>
</gene>
<dbReference type="Proteomes" id="UP000247702">
    <property type="component" value="Unassembled WGS sequence"/>
</dbReference>
<organism evidence="1 3">
    <name type="scientific">Rhizophagus clarus</name>
    <dbReference type="NCBI Taxonomy" id="94130"/>
    <lineage>
        <taxon>Eukaryota</taxon>
        <taxon>Fungi</taxon>
        <taxon>Fungi incertae sedis</taxon>
        <taxon>Mucoromycota</taxon>
        <taxon>Glomeromycotina</taxon>
        <taxon>Glomeromycetes</taxon>
        <taxon>Glomerales</taxon>
        <taxon>Glomeraceae</taxon>
        <taxon>Rhizophagus</taxon>
    </lineage>
</organism>
<sequence>MSSTTQVTFISALKSLSIERYHDVIIDFMFELIKRNPTTIFSSITTTDSSAIADFLNTYKYQVVPMELLSLRLP</sequence>
<dbReference type="EMBL" id="BEXD01004368">
    <property type="protein sequence ID" value="GBC10254.1"/>
    <property type="molecule type" value="Genomic_DNA"/>
</dbReference>
<evidence type="ECO:0000313" key="2">
    <source>
        <dbReference type="EMBL" id="GES86778.1"/>
    </source>
</evidence>
<reference evidence="1 3" key="1">
    <citation type="submission" date="2017-11" db="EMBL/GenBank/DDBJ databases">
        <title>The genome of Rhizophagus clarus HR1 reveals common genetic basis of auxotrophy among arbuscular mycorrhizal fungi.</title>
        <authorList>
            <person name="Kobayashi Y."/>
        </authorList>
    </citation>
    <scope>NUCLEOTIDE SEQUENCE [LARGE SCALE GENOMIC DNA]</scope>
    <source>
        <strain evidence="1 3">HR1</strain>
    </source>
</reference>
<comment type="caution">
    <text evidence="1">The sequence shown here is derived from an EMBL/GenBank/DDBJ whole genome shotgun (WGS) entry which is preliminary data.</text>
</comment>
<proteinExistence type="predicted"/>
<name>A0A2Z6S4J4_9GLOM</name>
<dbReference type="EMBL" id="BLAL01000162">
    <property type="protein sequence ID" value="GES86778.1"/>
    <property type="molecule type" value="Genomic_DNA"/>
</dbReference>
<protein>
    <submittedName>
        <fullName evidence="1">Uncharacterized protein</fullName>
    </submittedName>
</protein>
<evidence type="ECO:0000313" key="3">
    <source>
        <dbReference type="Proteomes" id="UP000247702"/>
    </source>
</evidence>